<feature type="signal peptide" evidence="8">
    <location>
        <begin position="1"/>
        <end position="39"/>
    </location>
</feature>
<dbReference type="Gene3D" id="3.20.20.80">
    <property type="entry name" value="Glycosidases"/>
    <property type="match status" value="1"/>
</dbReference>
<keyword evidence="10" id="KW-1185">Reference proteome</keyword>
<dbReference type="GO" id="GO:0004559">
    <property type="term" value="F:alpha-mannosidase activity"/>
    <property type="evidence" value="ECO:0007669"/>
    <property type="project" value="TreeGrafter"/>
</dbReference>
<feature type="chain" id="PRO_5018208536" evidence="8">
    <location>
        <begin position="40"/>
        <end position="375"/>
    </location>
</feature>
<dbReference type="PANTHER" id="PTHR13572:SF4">
    <property type="entry name" value="RE57134P"/>
    <property type="match status" value="1"/>
</dbReference>
<dbReference type="Proteomes" id="UP000278673">
    <property type="component" value="Unassembled WGS sequence"/>
</dbReference>
<keyword evidence="7" id="KW-0472">Membrane</keyword>
<organism evidence="9 10">
    <name type="scientific">Streptomyces triticirhizae</name>
    <dbReference type="NCBI Taxonomy" id="2483353"/>
    <lineage>
        <taxon>Bacteria</taxon>
        <taxon>Bacillati</taxon>
        <taxon>Actinomycetota</taxon>
        <taxon>Actinomycetes</taxon>
        <taxon>Kitasatosporales</taxon>
        <taxon>Streptomycetaceae</taxon>
        <taxon>Streptomyces</taxon>
    </lineage>
</organism>
<gene>
    <name evidence="9" type="ORF">EBN88_22000</name>
</gene>
<keyword evidence="2" id="KW-0812">Transmembrane</keyword>
<dbReference type="Pfam" id="PF16317">
    <property type="entry name" value="Glyco_hydro_99"/>
    <property type="match status" value="1"/>
</dbReference>
<accession>A0A3M2LGT7</accession>
<keyword evidence="4" id="KW-0735">Signal-anchor</keyword>
<dbReference type="InterPro" id="IPR026071">
    <property type="entry name" value="Glyco_Hydrolase_99"/>
</dbReference>
<comment type="subcellular location">
    <subcellularLocation>
        <location evidence="1">Golgi apparatus membrane</location>
        <topology evidence="1">Single-pass type II membrane protein</topology>
    </subcellularLocation>
</comment>
<dbReference type="AlphaFoldDB" id="A0A3M2LGT7"/>
<proteinExistence type="predicted"/>
<evidence type="ECO:0000256" key="1">
    <source>
        <dbReference type="ARBA" id="ARBA00004323"/>
    </source>
</evidence>
<dbReference type="EMBL" id="RFFJ01000149">
    <property type="protein sequence ID" value="RMI36276.1"/>
    <property type="molecule type" value="Genomic_DNA"/>
</dbReference>
<evidence type="ECO:0000313" key="9">
    <source>
        <dbReference type="EMBL" id="RMI36276.1"/>
    </source>
</evidence>
<evidence type="ECO:0000256" key="5">
    <source>
        <dbReference type="ARBA" id="ARBA00022989"/>
    </source>
</evidence>
<keyword evidence="8" id="KW-0732">Signal</keyword>
<dbReference type="InterPro" id="IPR006311">
    <property type="entry name" value="TAT_signal"/>
</dbReference>
<dbReference type="PANTHER" id="PTHR13572">
    <property type="entry name" value="ENDO-ALPHA-1,2-MANNOSIDASE"/>
    <property type="match status" value="1"/>
</dbReference>
<evidence type="ECO:0000256" key="8">
    <source>
        <dbReference type="SAM" id="SignalP"/>
    </source>
</evidence>
<dbReference type="CDD" id="cd11574">
    <property type="entry name" value="GH99"/>
    <property type="match status" value="1"/>
</dbReference>
<keyword evidence="5" id="KW-1133">Transmembrane helix</keyword>
<keyword evidence="6" id="KW-0333">Golgi apparatus</keyword>
<dbReference type="PROSITE" id="PS51318">
    <property type="entry name" value="TAT"/>
    <property type="match status" value="1"/>
</dbReference>
<sequence>MPNSSISTSLSNPSLDRRRFLAAGVGLGAAALAARPANAAEQPPEGSPGSPDVHLFYYPWYGSPSVHGSWRHWQQGGNQPPESVGADFYPLLGAYDAGDEEVVAQHMRWVRQAGVGVVATTWWGQGSYEDQRVPLLLDVAAEHGVAVAWHLEPYEDRTALSTVEDVAYINERYGDHPAFYRDAAHGDRPAFYVFNSLLTEDWSELAAVGEENIVLAQTTDVSRVVDFQGLYTYAVLTEFEGWAGVAEWCRANGRIWAPSVGPGYVDDRAVPGNTTETIDRADGETYDAIWSAVLSPENGGPPDWVSITSFNEWHEGSTIEPASSTPPVGHNYLTYDGAYGTTGEDSPTAYLERTRYWATVFRNIPRGVGGSPVVR</sequence>
<protein>
    <submittedName>
        <fullName evidence="9">Alpha-mannosidase</fullName>
    </submittedName>
</protein>
<evidence type="ECO:0000256" key="4">
    <source>
        <dbReference type="ARBA" id="ARBA00022968"/>
    </source>
</evidence>
<evidence type="ECO:0000256" key="2">
    <source>
        <dbReference type="ARBA" id="ARBA00022692"/>
    </source>
</evidence>
<evidence type="ECO:0000313" key="10">
    <source>
        <dbReference type="Proteomes" id="UP000278673"/>
    </source>
</evidence>
<evidence type="ECO:0000256" key="3">
    <source>
        <dbReference type="ARBA" id="ARBA00022801"/>
    </source>
</evidence>
<evidence type="ECO:0000256" key="6">
    <source>
        <dbReference type="ARBA" id="ARBA00023034"/>
    </source>
</evidence>
<name>A0A3M2LGT7_9ACTN</name>
<keyword evidence="3" id="KW-0378">Hydrolase</keyword>
<comment type="caution">
    <text evidence="9">The sequence shown here is derived from an EMBL/GenBank/DDBJ whole genome shotgun (WGS) entry which is preliminary data.</text>
</comment>
<reference evidence="9 10" key="1">
    <citation type="submission" date="2018-10" db="EMBL/GenBank/DDBJ databases">
        <title>Isolation, diversity and antifungal activity of actinobacteria from wheat.</title>
        <authorList>
            <person name="Han C."/>
        </authorList>
    </citation>
    <scope>NUCLEOTIDE SEQUENCE [LARGE SCALE GENOMIC DNA]</scope>
    <source>
        <strain evidence="9 10">NEAU-YY642</strain>
    </source>
</reference>
<evidence type="ECO:0000256" key="7">
    <source>
        <dbReference type="ARBA" id="ARBA00023136"/>
    </source>
</evidence>